<dbReference type="Gene3D" id="1.10.10.10">
    <property type="entry name" value="Winged helix-like DNA-binding domain superfamily/Winged helix DNA-binding domain"/>
    <property type="match status" value="1"/>
</dbReference>
<evidence type="ECO:0000313" key="5">
    <source>
        <dbReference type="EMBL" id="PJF48832.1"/>
    </source>
</evidence>
<dbReference type="AlphaFoldDB" id="A0A2M8QGF2"/>
<evidence type="ECO:0000256" key="3">
    <source>
        <dbReference type="ARBA" id="ARBA00023163"/>
    </source>
</evidence>
<dbReference type="SUPFAM" id="SSF46785">
    <property type="entry name" value="Winged helix' DNA-binding domain"/>
    <property type="match status" value="1"/>
</dbReference>
<dbReference type="Pfam" id="PF00455">
    <property type="entry name" value="DeoRC"/>
    <property type="match status" value="1"/>
</dbReference>
<evidence type="ECO:0000256" key="2">
    <source>
        <dbReference type="ARBA" id="ARBA00023125"/>
    </source>
</evidence>
<keyword evidence="3" id="KW-0804">Transcription</keyword>
<dbReference type="InterPro" id="IPR036388">
    <property type="entry name" value="WH-like_DNA-bd_sf"/>
</dbReference>
<dbReference type="SUPFAM" id="SSF100950">
    <property type="entry name" value="NagB/RpiA/CoA transferase-like"/>
    <property type="match status" value="1"/>
</dbReference>
<dbReference type="InterPro" id="IPR014036">
    <property type="entry name" value="DeoR-like_C"/>
</dbReference>
<dbReference type="Pfam" id="PF08220">
    <property type="entry name" value="HTH_DeoR"/>
    <property type="match status" value="1"/>
</dbReference>
<reference evidence="5 6" key="1">
    <citation type="submission" date="2017-11" db="EMBL/GenBank/DDBJ databases">
        <title>Evolution of Phototrophy in the Chloroflexi Phylum Driven by Horizontal Gene Transfer.</title>
        <authorList>
            <person name="Ward L.M."/>
            <person name="Hemp J."/>
            <person name="Shih P.M."/>
            <person name="Mcglynn S.E."/>
            <person name="Fischer W."/>
        </authorList>
    </citation>
    <scope>NUCLEOTIDE SEQUENCE [LARGE SCALE GENOMIC DNA]</scope>
    <source>
        <strain evidence="5">JP3_7</strain>
    </source>
</reference>
<dbReference type="PROSITE" id="PS51000">
    <property type="entry name" value="HTH_DEOR_2"/>
    <property type="match status" value="1"/>
</dbReference>
<dbReference type="PRINTS" id="PR00037">
    <property type="entry name" value="HTHLACR"/>
</dbReference>
<dbReference type="GO" id="GO:0003700">
    <property type="term" value="F:DNA-binding transcription factor activity"/>
    <property type="evidence" value="ECO:0007669"/>
    <property type="project" value="InterPro"/>
</dbReference>
<dbReference type="SMART" id="SM00420">
    <property type="entry name" value="HTH_DEOR"/>
    <property type="match status" value="1"/>
</dbReference>
<organism evidence="5 6">
    <name type="scientific">Candidatus Thermofonsia Clade 3 bacterium</name>
    <dbReference type="NCBI Taxonomy" id="2364212"/>
    <lineage>
        <taxon>Bacteria</taxon>
        <taxon>Bacillati</taxon>
        <taxon>Chloroflexota</taxon>
        <taxon>Candidatus Thermofontia</taxon>
        <taxon>Candidatus Thermofonsia Clade 3</taxon>
    </lineage>
</organism>
<dbReference type="PROSITE" id="PS00894">
    <property type="entry name" value="HTH_DEOR_1"/>
    <property type="match status" value="1"/>
</dbReference>
<dbReference type="InterPro" id="IPR001034">
    <property type="entry name" value="DeoR_HTH"/>
</dbReference>
<keyword evidence="1" id="KW-0805">Transcription regulation</keyword>
<protein>
    <submittedName>
        <fullName evidence="5">DeoR/GlpR transcriptional regulator</fullName>
    </submittedName>
</protein>
<evidence type="ECO:0000259" key="4">
    <source>
        <dbReference type="PROSITE" id="PS51000"/>
    </source>
</evidence>
<dbReference type="GO" id="GO:0003677">
    <property type="term" value="F:DNA binding"/>
    <property type="evidence" value="ECO:0007669"/>
    <property type="project" value="UniProtKB-KW"/>
</dbReference>
<dbReference type="Proteomes" id="UP000230790">
    <property type="component" value="Unassembled WGS sequence"/>
</dbReference>
<dbReference type="InterPro" id="IPR037171">
    <property type="entry name" value="NagB/RpiA_transferase-like"/>
</dbReference>
<keyword evidence="2" id="KW-0238">DNA-binding</keyword>
<accession>A0A2M8QGF2</accession>
<dbReference type="Gene3D" id="3.40.50.1360">
    <property type="match status" value="1"/>
</dbReference>
<evidence type="ECO:0000313" key="6">
    <source>
        <dbReference type="Proteomes" id="UP000230790"/>
    </source>
</evidence>
<dbReference type="EMBL" id="PGTN01000005">
    <property type="protein sequence ID" value="PJF48832.1"/>
    <property type="molecule type" value="Genomic_DNA"/>
</dbReference>
<sequence>MSEERRRAIIELLESERRVRVEDLARRFDVSAVTIRKDLTELEARGLLQRTHGGAVPAHKSRFNPSFLEKLELHAAEKRAIAHAALEYIREGDALILDAGSTTLALARAMLGRFRHLTVITSSVPIALELAQAGWDLILTGGHVRGHSLALIGPTAVSALTGFHVDKAFLGATGVTLYEGYSTPNPLDAQLKQAMMRAADESYVLTDSSKLGRGVLANYARLEDIKLLITDAHAPADFIAGLQQRGIAYKLAQPATVSSDESGRRVTQL</sequence>
<dbReference type="InterPro" id="IPR050313">
    <property type="entry name" value="Carb_Metab_HTH_regulators"/>
</dbReference>
<dbReference type="SMART" id="SM01134">
    <property type="entry name" value="DeoRC"/>
    <property type="match status" value="1"/>
</dbReference>
<dbReference type="InterPro" id="IPR018356">
    <property type="entry name" value="Tscrpt_reg_HTH_DeoR_CS"/>
</dbReference>
<dbReference type="InterPro" id="IPR036390">
    <property type="entry name" value="WH_DNA-bd_sf"/>
</dbReference>
<evidence type="ECO:0000256" key="1">
    <source>
        <dbReference type="ARBA" id="ARBA00023015"/>
    </source>
</evidence>
<proteinExistence type="predicted"/>
<gene>
    <name evidence="5" type="ORF">CUN48_01370</name>
</gene>
<feature type="domain" description="HTH deoR-type" evidence="4">
    <location>
        <begin position="2"/>
        <end position="57"/>
    </location>
</feature>
<dbReference type="PANTHER" id="PTHR30363">
    <property type="entry name" value="HTH-TYPE TRANSCRIPTIONAL REGULATOR SRLR-RELATED"/>
    <property type="match status" value="1"/>
</dbReference>
<dbReference type="PANTHER" id="PTHR30363:SF44">
    <property type="entry name" value="AGA OPERON TRANSCRIPTIONAL REPRESSOR-RELATED"/>
    <property type="match status" value="1"/>
</dbReference>
<name>A0A2M8QGF2_9CHLR</name>
<comment type="caution">
    <text evidence="5">The sequence shown here is derived from an EMBL/GenBank/DDBJ whole genome shotgun (WGS) entry which is preliminary data.</text>
</comment>